<dbReference type="PANTHER" id="PTHR33286">
    <property type="entry name" value="BIFUNCTIONAL INHIBITOR/LIPID-TRANSFER PROTEIN/SEED STORAGE 2S ALBUMIN SUPERFAMILY PROTEIN"/>
    <property type="match status" value="1"/>
</dbReference>
<sequence>MASKVMFLGFAAVLIAVVLATSTNGVAADGCDLQGLITQCAQYVLKTGPQMPPSQGCCDVIQKADIACVCQHITPEIQTIVSIEKVFYVAQFCHKDLPRGTKCGSVTIPPAMKRN</sequence>
<protein>
    <recommendedName>
        <fullName evidence="2">Bifunctional inhibitor/plant lipid transfer protein/seed storage helical domain-containing protein</fullName>
    </recommendedName>
</protein>
<name>A0AA41VZ18_PAPNU</name>
<dbReference type="EMBL" id="JAJJMA010324385">
    <property type="protein sequence ID" value="MCL7050165.1"/>
    <property type="molecule type" value="Genomic_DNA"/>
</dbReference>
<evidence type="ECO:0000313" key="4">
    <source>
        <dbReference type="Proteomes" id="UP001177140"/>
    </source>
</evidence>
<reference evidence="3" key="1">
    <citation type="submission" date="2022-03" db="EMBL/GenBank/DDBJ databases">
        <title>A functionally conserved STORR gene fusion in Papaver species that diverged 16.8 million years ago.</title>
        <authorList>
            <person name="Catania T."/>
        </authorList>
    </citation>
    <scope>NUCLEOTIDE SEQUENCE</scope>
    <source>
        <strain evidence="3">S-191538</strain>
    </source>
</reference>
<dbReference type="CDD" id="cd04660">
    <property type="entry name" value="nsLTP_like"/>
    <property type="match status" value="1"/>
</dbReference>
<dbReference type="Proteomes" id="UP001177140">
    <property type="component" value="Unassembled WGS sequence"/>
</dbReference>
<keyword evidence="1" id="KW-0732">Signal</keyword>
<feature type="signal peptide" evidence="1">
    <location>
        <begin position="1"/>
        <end position="20"/>
    </location>
</feature>
<feature type="domain" description="Bifunctional inhibitor/plant lipid transfer protein/seed storage helical" evidence="2">
    <location>
        <begin position="13"/>
        <end position="103"/>
    </location>
</feature>
<proteinExistence type="predicted"/>
<dbReference type="SUPFAM" id="SSF47699">
    <property type="entry name" value="Bifunctional inhibitor/lipid-transfer protein/seed storage 2S albumin"/>
    <property type="match status" value="1"/>
</dbReference>
<dbReference type="InterPro" id="IPR044741">
    <property type="entry name" value="NsLTP-like"/>
</dbReference>
<keyword evidence="4" id="KW-1185">Reference proteome</keyword>
<accession>A0AA41VZ18</accession>
<dbReference type="AlphaFoldDB" id="A0AA41VZ18"/>
<feature type="chain" id="PRO_5041294429" description="Bifunctional inhibitor/plant lipid transfer protein/seed storage helical domain-containing protein" evidence="1">
    <location>
        <begin position="21"/>
        <end position="115"/>
    </location>
</feature>
<organism evidence="3 4">
    <name type="scientific">Papaver nudicaule</name>
    <name type="common">Iceland poppy</name>
    <dbReference type="NCBI Taxonomy" id="74823"/>
    <lineage>
        <taxon>Eukaryota</taxon>
        <taxon>Viridiplantae</taxon>
        <taxon>Streptophyta</taxon>
        <taxon>Embryophyta</taxon>
        <taxon>Tracheophyta</taxon>
        <taxon>Spermatophyta</taxon>
        <taxon>Magnoliopsida</taxon>
        <taxon>Ranunculales</taxon>
        <taxon>Papaveraceae</taxon>
        <taxon>Papaveroideae</taxon>
        <taxon>Papaver</taxon>
    </lineage>
</organism>
<evidence type="ECO:0000259" key="2">
    <source>
        <dbReference type="Pfam" id="PF14368"/>
    </source>
</evidence>
<dbReference type="Gene3D" id="1.10.110.10">
    <property type="entry name" value="Plant lipid-transfer and hydrophobic proteins"/>
    <property type="match status" value="1"/>
</dbReference>
<evidence type="ECO:0000256" key="1">
    <source>
        <dbReference type="SAM" id="SignalP"/>
    </source>
</evidence>
<gene>
    <name evidence="3" type="ORF">MKW94_003950</name>
</gene>
<dbReference type="Pfam" id="PF14368">
    <property type="entry name" value="LTP_2"/>
    <property type="match status" value="1"/>
</dbReference>
<dbReference type="InterPro" id="IPR016140">
    <property type="entry name" value="Bifunc_inhib/LTP/seed_store"/>
</dbReference>
<evidence type="ECO:0000313" key="3">
    <source>
        <dbReference type="EMBL" id="MCL7050165.1"/>
    </source>
</evidence>
<comment type="caution">
    <text evidence="3">The sequence shown here is derived from an EMBL/GenBank/DDBJ whole genome shotgun (WGS) entry which is preliminary data.</text>
</comment>
<dbReference type="InterPro" id="IPR036312">
    <property type="entry name" value="Bifun_inhib/LTP/seed_sf"/>
</dbReference>
<dbReference type="PANTHER" id="PTHR33286:SF54">
    <property type="entry name" value="BIFUNCTIONAL INHIBITOR_LIPID-TRANSFER PROTEIN_SEED STORAGE 2S ALBUMIN SUPERFAMILY PROTEIN"/>
    <property type="match status" value="1"/>
</dbReference>